<accession>A0A3N4U2J5</accession>
<dbReference type="GO" id="GO:0061599">
    <property type="term" value="F:molybdopterin molybdotransferase activity"/>
    <property type="evidence" value="ECO:0007669"/>
    <property type="project" value="UniProtKB-UniRule"/>
</dbReference>
<evidence type="ECO:0000256" key="4">
    <source>
        <dbReference type="ARBA" id="ARBA00010763"/>
    </source>
</evidence>
<evidence type="ECO:0000256" key="3">
    <source>
        <dbReference type="ARBA" id="ARBA00005046"/>
    </source>
</evidence>
<comment type="catalytic activity">
    <reaction evidence="10">
        <text>adenylyl-molybdopterin + molybdate = Mo-molybdopterin + AMP + H(+)</text>
        <dbReference type="Rhea" id="RHEA:35047"/>
        <dbReference type="ChEBI" id="CHEBI:15378"/>
        <dbReference type="ChEBI" id="CHEBI:36264"/>
        <dbReference type="ChEBI" id="CHEBI:62727"/>
        <dbReference type="ChEBI" id="CHEBI:71302"/>
        <dbReference type="ChEBI" id="CHEBI:456215"/>
        <dbReference type="EC" id="2.10.1.1"/>
    </reaction>
</comment>
<dbReference type="Gene3D" id="3.90.105.10">
    <property type="entry name" value="Molybdopterin biosynthesis moea protein, domain 2"/>
    <property type="match status" value="1"/>
</dbReference>
<keyword evidence="8 11" id="KW-0460">Magnesium</keyword>
<dbReference type="NCBIfam" id="TIGR00177">
    <property type="entry name" value="molyb_syn"/>
    <property type="match status" value="1"/>
</dbReference>
<evidence type="ECO:0000313" key="14">
    <source>
        <dbReference type="EMBL" id="RPE65066.1"/>
    </source>
</evidence>
<dbReference type="EMBL" id="RKQL01000005">
    <property type="protein sequence ID" value="RPE65066.1"/>
    <property type="molecule type" value="Genomic_DNA"/>
</dbReference>
<evidence type="ECO:0000256" key="1">
    <source>
        <dbReference type="ARBA" id="ARBA00001946"/>
    </source>
</evidence>
<dbReference type="UniPathway" id="UPA00344"/>
<dbReference type="Pfam" id="PF00994">
    <property type="entry name" value="MoCF_biosynth"/>
    <property type="match status" value="1"/>
</dbReference>
<dbReference type="Gene3D" id="3.40.980.10">
    <property type="entry name" value="MoaB/Mog-like domain"/>
    <property type="match status" value="1"/>
</dbReference>
<comment type="similarity">
    <text evidence="4 11">Belongs to the MoeA family.</text>
</comment>
<dbReference type="SUPFAM" id="SSF63882">
    <property type="entry name" value="MoeA N-terminal region -like"/>
    <property type="match status" value="1"/>
</dbReference>
<dbReference type="Pfam" id="PF03453">
    <property type="entry name" value="MoeA_N"/>
    <property type="match status" value="1"/>
</dbReference>
<evidence type="ECO:0000256" key="7">
    <source>
        <dbReference type="ARBA" id="ARBA00022723"/>
    </source>
</evidence>
<keyword evidence="15" id="KW-1185">Reference proteome</keyword>
<evidence type="ECO:0000259" key="13">
    <source>
        <dbReference type="SMART" id="SM00852"/>
    </source>
</evidence>
<dbReference type="GO" id="GO:0006777">
    <property type="term" value="P:Mo-molybdopterin cofactor biosynthetic process"/>
    <property type="evidence" value="ECO:0007669"/>
    <property type="project" value="UniProtKB-UniRule"/>
</dbReference>
<keyword evidence="5 11" id="KW-0500">Molybdenum</keyword>
<dbReference type="FunFam" id="3.40.980.10:FF:000004">
    <property type="entry name" value="Molybdopterin molybdenumtransferase"/>
    <property type="match status" value="1"/>
</dbReference>
<dbReference type="InterPro" id="IPR005111">
    <property type="entry name" value="MoeA_C_domain_IV"/>
</dbReference>
<dbReference type="InterPro" id="IPR036425">
    <property type="entry name" value="MoaB/Mog-like_dom_sf"/>
</dbReference>
<dbReference type="SUPFAM" id="SSF53218">
    <property type="entry name" value="Molybdenum cofactor biosynthesis proteins"/>
    <property type="match status" value="1"/>
</dbReference>
<keyword evidence="7 11" id="KW-0479">Metal-binding</keyword>
<dbReference type="GO" id="GO:0046872">
    <property type="term" value="F:metal ion binding"/>
    <property type="evidence" value="ECO:0007669"/>
    <property type="project" value="UniProtKB-UniRule"/>
</dbReference>
<dbReference type="Pfam" id="PF03454">
    <property type="entry name" value="MoeA_C"/>
    <property type="match status" value="1"/>
</dbReference>
<dbReference type="Gene3D" id="2.40.340.10">
    <property type="entry name" value="MoeA, C-terminal, domain IV"/>
    <property type="match status" value="1"/>
</dbReference>
<comment type="pathway">
    <text evidence="3 11">Cofactor biosynthesis; molybdopterin biosynthesis.</text>
</comment>
<dbReference type="SUPFAM" id="SSF63867">
    <property type="entry name" value="MoeA C-terminal domain-like"/>
    <property type="match status" value="1"/>
</dbReference>
<dbReference type="AlphaFoldDB" id="A0A3N4U2J5"/>
<comment type="caution">
    <text evidence="14">The sequence shown here is derived from an EMBL/GenBank/DDBJ whole genome shotgun (WGS) entry which is preliminary data.</text>
</comment>
<dbReference type="SMART" id="SM00852">
    <property type="entry name" value="MoCF_biosynth"/>
    <property type="match status" value="1"/>
</dbReference>
<evidence type="ECO:0000256" key="10">
    <source>
        <dbReference type="ARBA" id="ARBA00047317"/>
    </source>
</evidence>
<evidence type="ECO:0000256" key="12">
    <source>
        <dbReference type="SAM" id="MobiDB-lite"/>
    </source>
</evidence>
<feature type="domain" description="MoaB/Mog" evidence="13">
    <location>
        <begin position="212"/>
        <end position="364"/>
    </location>
</feature>
<organism evidence="14 15">
    <name type="scientific">Tibeticola sediminis</name>
    <dbReference type="NCBI Taxonomy" id="1917811"/>
    <lineage>
        <taxon>Bacteria</taxon>
        <taxon>Pseudomonadati</taxon>
        <taxon>Pseudomonadota</taxon>
        <taxon>Betaproteobacteria</taxon>
        <taxon>Burkholderiales</taxon>
        <taxon>Comamonadaceae</taxon>
        <taxon>Tibeticola</taxon>
    </lineage>
</organism>
<dbReference type="FunFam" id="2.170.190.11:FF:000001">
    <property type="entry name" value="Molybdopterin molybdenumtransferase"/>
    <property type="match status" value="1"/>
</dbReference>
<dbReference type="EC" id="2.10.1.1" evidence="11"/>
<dbReference type="NCBIfam" id="NF045515">
    <property type="entry name" value="Glp_gephyrin"/>
    <property type="match status" value="1"/>
</dbReference>
<keyword evidence="6 11" id="KW-0808">Transferase</keyword>
<dbReference type="PANTHER" id="PTHR10192">
    <property type="entry name" value="MOLYBDOPTERIN BIOSYNTHESIS PROTEIN"/>
    <property type="match status" value="1"/>
</dbReference>
<dbReference type="InterPro" id="IPR005110">
    <property type="entry name" value="MoeA_linker/N"/>
</dbReference>
<protein>
    <recommendedName>
        <fullName evidence="11">Molybdopterin molybdenumtransferase</fullName>
        <ecNumber evidence="11">2.10.1.1</ecNumber>
    </recommendedName>
</protein>
<dbReference type="GO" id="GO:0005829">
    <property type="term" value="C:cytosol"/>
    <property type="evidence" value="ECO:0007669"/>
    <property type="project" value="TreeGrafter"/>
</dbReference>
<reference evidence="14 15" key="1">
    <citation type="submission" date="2018-11" db="EMBL/GenBank/DDBJ databases">
        <title>Genomic Encyclopedia of Type Strains, Phase IV (KMG-IV): sequencing the most valuable type-strain genomes for metagenomic binning, comparative biology and taxonomic classification.</title>
        <authorList>
            <person name="Goeker M."/>
        </authorList>
    </citation>
    <scope>NUCLEOTIDE SEQUENCE [LARGE SCALE GENOMIC DNA]</scope>
    <source>
        <strain evidence="14 15">DSM 101684</strain>
    </source>
</reference>
<comment type="cofactor">
    <cofactor evidence="1 11">
        <name>Mg(2+)</name>
        <dbReference type="ChEBI" id="CHEBI:18420"/>
    </cofactor>
</comment>
<dbReference type="RefSeq" id="WP_124223619.1">
    <property type="nucleotide sequence ID" value="NZ_RKQL01000005.1"/>
</dbReference>
<gene>
    <name evidence="14" type="ORF">EDC62_2192</name>
</gene>
<evidence type="ECO:0000313" key="15">
    <source>
        <dbReference type="Proteomes" id="UP000272193"/>
    </source>
</evidence>
<dbReference type="Proteomes" id="UP000272193">
    <property type="component" value="Unassembled WGS sequence"/>
</dbReference>
<dbReference type="InterPro" id="IPR036688">
    <property type="entry name" value="MoeA_C_domain_IV_sf"/>
</dbReference>
<evidence type="ECO:0000256" key="6">
    <source>
        <dbReference type="ARBA" id="ARBA00022679"/>
    </source>
</evidence>
<dbReference type="InterPro" id="IPR036135">
    <property type="entry name" value="MoeA_linker/N_sf"/>
</dbReference>
<dbReference type="PANTHER" id="PTHR10192:SF5">
    <property type="entry name" value="GEPHYRIN"/>
    <property type="match status" value="1"/>
</dbReference>
<dbReference type="InterPro" id="IPR038987">
    <property type="entry name" value="MoeA-like"/>
</dbReference>
<feature type="compositionally biased region" description="Pro residues" evidence="12">
    <location>
        <begin position="1"/>
        <end position="12"/>
    </location>
</feature>
<sequence length="449" mass="47205">MTHVPPYAPPAPAEAASNDAHRAAPLATPPARAPLRPLDDALAALLATVSPLARRDFVSTFEADGRVLAQDLISSLHVPPQDNSSMDGYAVRAADVSHPGVVLRVSQRIAAGDAPQPLEPGTAARIFTGAPVPAGADAVVPQEDTEAVSGDVHGVRFLSVPRAGQFVRRAGEDVARGATVLTRGTRLNPAALGLAASIGAARLEVVARPRVALFSTGDELVMPGEVAPEALPAGAIYNSNRFFLRALLHRLGCEVSDLGIVPDRLDATVAALQSAADHHDLILTSGGVSVGEEDHIKPAVRTLGALDLWQIAIKPGKPFAHGHVRRGANSLHASGPHCHFIGLPGNPVSSFVTFLVLVRPFLLALQGAPAGLPAPLWLPAHFDWPRPDKRREFLRVRRNAQGGLELFPNQSSGVLTSAVWGDGFVDNPPGQAIRHGDRVAYWPLQGLIG</sequence>
<keyword evidence="9 11" id="KW-0501">Molybdenum cofactor biosynthesis</keyword>
<evidence type="ECO:0000256" key="9">
    <source>
        <dbReference type="ARBA" id="ARBA00023150"/>
    </source>
</evidence>
<name>A0A3N4U2J5_9BURK</name>
<evidence type="ECO:0000256" key="5">
    <source>
        <dbReference type="ARBA" id="ARBA00022505"/>
    </source>
</evidence>
<feature type="region of interest" description="Disordered" evidence="12">
    <location>
        <begin position="1"/>
        <end position="33"/>
    </location>
</feature>
<evidence type="ECO:0000256" key="8">
    <source>
        <dbReference type="ARBA" id="ARBA00022842"/>
    </source>
</evidence>
<dbReference type="OrthoDB" id="9804758at2"/>
<dbReference type="Gene3D" id="2.170.190.11">
    <property type="entry name" value="Molybdopterin biosynthesis moea protein, domain 3"/>
    <property type="match status" value="1"/>
</dbReference>
<evidence type="ECO:0000256" key="2">
    <source>
        <dbReference type="ARBA" id="ARBA00002901"/>
    </source>
</evidence>
<evidence type="ECO:0000256" key="11">
    <source>
        <dbReference type="RuleBase" id="RU365090"/>
    </source>
</evidence>
<dbReference type="InterPro" id="IPR001453">
    <property type="entry name" value="MoaB/Mog_dom"/>
</dbReference>
<proteinExistence type="inferred from homology"/>
<comment type="function">
    <text evidence="2 11">Catalyzes the insertion of molybdate into adenylated molybdopterin with the concomitant release of AMP.</text>
</comment>
<dbReference type="CDD" id="cd00887">
    <property type="entry name" value="MoeA"/>
    <property type="match status" value="1"/>
</dbReference>